<protein>
    <recommendedName>
        <fullName evidence="2">Polysaccharide biosynthesis protein CapD-like domain-containing protein</fullName>
    </recommendedName>
</protein>
<dbReference type="InterPro" id="IPR003869">
    <property type="entry name" value="Polysac_CapD-like"/>
</dbReference>
<reference evidence="3 4" key="1">
    <citation type="journal article" date="2016" name="Nat. Commun.">
        <title>Thousands of microbial genomes shed light on interconnected biogeochemical processes in an aquifer system.</title>
        <authorList>
            <person name="Anantharaman K."/>
            <person name="Brown C.T."/>
            <person name="Hug L.A."/>
            <person name="Sharon I."/>
            <person name="Castelle C.J."/>
            <person name="Probst A.J."/>
            <person name="Thomas B.C."/>
            <person name="Singh A."/>
            <person name="Wilkins M.J."/>
            <person name="Karaoz U."/>
            <person name="Brodie E.L."/>
            <person name="Williams K.H."/>
            <person name="Hubbard S.S."/>
            <person name="Banfield J.F."/>
        </authorList>
    </citation>
    <scope>NUCLEOTIDE SEQUENCE [LARGE SCALE GENOMIC DNA]</scope>
</reference>
<dbReference type="SUPFAM" id="SSF51735">
    <property type="entry name" value="NAD(P)-binding Rossmann-fold domains"/>
    <property type="match status" value="1"/>
</dbReference>
<name>A0A1G1ZHC8_9BACT</name>
<organism evidence="3 4">
    <name type="scientific">Candidatus Harrisonbacteria bacterium RIFCSPHIGHO2_02_FULL_42_16</name>
    <dbReference type="NCBI Taxonomy" id="1798404"/>
    <lineage>
        <taxon>Bacteria</taxon>
        <taxon>Candidatus Harrisoniibacteriota</taxon>
    </lineage>
</organism>
<evidence type="ECO:0000259" key="2">
    <source>
        <dbReference type="Pfam" id="PF02719"/>
    </source>
</evidence>
<dbReference type="AlphaFoldDB" id="A0A1G1ZHC8"/>
<dbReference type="InterPro" id="IPR036291">
    <property type="entry name" value="NAD(P)-bd_dom_sf"/>
</dbReference>
<accession>A0A1G1ZHC8</accession>
<evidence type="ECO:0000256" key="1">
    <source>
        <dbReference type="ARBA" id="ARBA00007430"/>
    </source>
</evidence>
<comment type="similarity">
    <text evidence="1">Belongs to the polysaccharide synthase family.</text>
</comment>
<dbReference type="PANTHER" id="PTHR43318">
    <property type="entry name" value="UDP-N-ACETYLGLUCOSAMINE 4,6-DEHYDRATASE"/>
    <property type="match status" value="1"/>
</dbReference>
<comment type="caution">
    <text evidence="3">The sequence shown here is derived from an EMBL/GenBank/DDBJ whole genome shotgun (WGS) entry which is preliminary data.</text>
</comment>
<gene>
    <name evidence="3" type="ORF">A3B92_01745</name>
</gene>
<dbReference type="Proteomes" id="UP000177960">
    <property type="component" value="Unassembled WGS sequence"/>
</dbReference>
<dbReference type="EMBL" id="MHJG01000021">
    <property type="protein sequence ID" value="OGY63556.1"/>
    <property type="molecule type" value="Genomic_DNA"/>
</dbReference>
<dbReference type="CDD" id="cd05237">
    <property type="entry name" value="UDP_invert_4-6DH_SDR_e"/>
    <property type="match status" value="1"/>
</dbReference>
<dbReference type="InterPro" id="IPR051203">
    <property type="entry name" value="Polysaccharide_Synthase-Rel"/>
</dbReference>
<dbReference type="STRING" id="1798404.A3B92_01745"/>
<evidence type="ECO:0000313" key="4">
    <source>
        <dbReference type="Proteomes" id="UP000177960"/>
    </source>
</evidence>
<sequence>MVNNIFKGKAILVTGGTGSIGSEIVRQLLKYEPKVVRVFARHEDRHHQMMQEFGLTPEASPQPLRFIIGDIRDKDRLRMAMEGIDIVFHAAALKHVPMAEYNPFEVVKTNVVGTQNVIDLARDLGVEKVINISTDKAANPVGILGVSKLMGEKLILASYYYKGDKKTQFSSVRFGNVLGSRGSILPVLKKQIFESGFVKLTDPKMTRFFMTIPQAVNLVLNAARLNQGQEIFVLKMPSVRIGDLAKAAIQYYAPLAGKKPKEIKIQLIGKRAGDKDHESLLADHELDMAMETEGMYILTPNHKVVGLEYKKNYPNASRLKEKNRHYLSNYAPKLSSAELAILIKEVDLHQV</sequence>
<proteinExistence type="inferred from homology"/>
<dbReference type="Gene3D" id="3.40.50.720">
    <property type="entry name" value="NAD(P)-binding Rossmann-like Domain"/>
    <property type="match status" value="1"/>
</dbReference>
<dbReference type="Pfam" id="PF02719">
    <property type="entry name" value="Polysacc_synt_2"/>
    <property type="match status" value="1"/>
</dbReference>
<feature type="domain" description="Polysaccharide biosynthesis protein CapD-like" evidence="2">
    <location>
        <begin position="11"/>
        <end position="298"/>
    </location>
</feature>
<evidence type="ECO:0000313" key="3">
    <source>
        <dbReference type="EMBL" id="OGY63556.1"/>
    </source>
</evidence>
<dbReference type="PANTHER" id="PTHR43318:SF2">
    <property type="entry name" value="UDP-N-ACETYLGLUCOSAMINE 4,6-DEHYDRATASE (INVERTING)"/>
    <property type="match status" value="1"/>
</dbReference>